<protein>
    <recommendedName>
        <fullName evidence="11">tRNA pseudouridine synthase 1</fullName>
    </recommendedName>
    <alternativeName>
        <fullName evidence="12">tRNA pseudouridylate synthase 1</fullName>
    </alternativeName>
    <alternativeName>
        <fullName evidence="13">tRNA-uridine isomerase 1</fullName>
    </alternativeName>
</protein>
<dbReference type="Gene3D" id="3.30.70.660">
    <property type="entry name" value="Pseudouridine synthase I, catalytic domain, C-terminal subdomain"/>
    <property type="match status" value="1"/>
</dbReference>
<comment type="similarity">
    <text evidence="4">Belongs to the tRNA pseudouridine synthase TruA family.</text>
</comment>
<dbReference type="InterPro" id="IPR020094">
    <property type="entry name" value="TruA/RsuA/RluB/E/F_N"/>
</dbReference>
<evidence type="ECO:0000256" key="3">
    <source>
        <dbReference type="ARBA" id="ARBA00004123"/>
    </source>
</evidence>
<dbReference type="NCBIfam" id="TIGR00071">
    <property type="entry name" value="hisT_truA"/>
    <property type="match status" value="1"/>
</dbReference>
<dbReference type="PANTHER" id="PTHR11142:SF4">
    <property type="entry name" value="PSEUDOURIDYLATE SYNTHASE 1 HOMOLOG"/>
    <property type="match status" value="1"/>
</dbReference>
<feature type="domain" description="Pseudouridine synthase I TruA alpha/beta" evidence="17">
    <location>
        <begin position="338"/>
        <end position="464"/>
    </location>
</feature>
<dbReference type="GO" id="GO:0006397">
    <property type="term" value="P:mRNA processing"/>
    <property type="evidence" value="ECO:0007669"/>
    <property type="project" value="UniProtKB-KW"/>
</dbReference>
<dbReference type="InterPro" id="IPR020103">
    <property type="entry name" value="PsdUridine_synth_cat_dom_sf"/>
</dbReference>
<evidence type="ECO:0000256" key="11">
    <source>
        <dbReference type="ARBA" id="ARBA00073968"/>
    </source>
</evidence>
<keyword evidence="19" id="KW-1185">Reference proteome</keyword>
<feature type="compositionally biased region" description="Acidic residues" evidence="16">
    <location>
        <begin position="604"/>
        <end position="614"/>
    </location>
</feature>
<evidence type="ECO:0000256" key="1">
    <source>
        <dbReference type="ARBA" id="ARBA00001166"/>
    </source>
</evidence>
<feature type="compositionally biased region" description="Gly residues" evidence="16">
    <location>
        <begin position="42"/>
        <end position="69"/>
    </location>
</feature>
<keyword evidence="6" id="KW-0819">tRNA processing</keyword>
<dbReference type="Pfam" id="PF01416">
    <property type="entry name" value="PseudoU_synth_1"/>
    <property type="match status" value="1"/>
</dbReference>
<feature type="compositionally biased region" description="Basic and acidic residues" evidence="16">
    <location>
        <begin position="356"/>
        <end position="365"/>
    </location>
</feature>
<dbReference type="InterPro" id="IPR041708">
    <property type="entry name" value="PUS1/PUS2-like"/>
</dbReference>
<dbReference type="GO" id="GO:0031120">
    <property type="term" value="P:snRNA pseudouridine synthesis"/>
    <property type="evidence" value="ECO:0007669"/>
    <property type="project" value="UniProtKB-ARBA"/>
</dbReference>
<evidence type="ECO:0000313" key="18">
    <source>
        <dbReference type="EMBL" id="SCZ93765.1"/>
    </source>
</evidence>
<evidence type="ECO:0000259" key="17">
    <source>
        <dbReference type="Pfam" id="PF01416"/>
    </source>
</evidence>
<keyword evidence="8" id="KW-0539">Nucleus</keyword>
<feature type="active site" description="Nucleophile" evidence="14">
    <location>
        <position position="182"/>
    </location>
</feature>
<evidence type="ECO:0000313" key="19">
    <source>
        <dbReference type="Proteomes" id="UP000249723"/>
    </source>
</evidence>
<evidence type="ECO:0000256" key="14">
    <source>
        <dbReference type="PIRSR" id="PIRSR641708-1"/>
    </source>
</evidence>
<evidence type="ECO:0000256" key="5">
    <source>
        <dbReference type="ARBA" id="ARBA00022664"/>
    </source>
</evidence>
<reference evidence="19" key="1">
    <citation type="submission" date="2016-10" db="EMBL/GenBank/DDBJ databases">
        <authorList>
            <person name="Jeantristanb JTB J.-T."/>
            <person name="Ricardo R."/>
        </authorList>
    </citation>
    <scope>NUCLEOTIDE SEQUENCE [LARGE SCALE GENOMIC DNA]</scope>
</reference>
<dbReference type="GO" id="GO:0003723">
    <property type="term" value="F:RNA binding"/>
    <property type="evidence" value="ECO:0007669"/>
    <property type="project" value="InterPro"/>
</dbReference>
<dbReference type="CDD" id="cd02568">
    <property type="entry name" value="PseudoU_synth_PUS1_PUS2"/>
    <property type="match status" value="1"/>
</dbReference>
<feature type="binding site" evidence="15">
    <location>
        <position position="244"/>
    </location>
    <ligand>
        <name>substrate</name>
    </ligand>
</feature>
<keyword evidence="5" id="KW-0507">mRNA processing</keyword>
<dbReference type="STRING" id="289078.A0A2X0MPD5"/>
<dbReference type="AlphaFoldDB" id="A0A2X0MPD5"/>
<evidence type="ECO:0000256" key="16">
    <source>
        <dbReference type="SAM" id="MobiDB-lite"/>
    </source>
</evidence>
<dbReference type="InterPro" id="IPR020097">
    <property type="entry name" value="PsdUridine_synth_TruA_a/b_dom"/>
</dbReference>
<dbReference type="PANTHER" id="PTHR11142">
    <property type="entry name" value="PSEUDOURIDYLATE SYNTHASE"/>
    <property type="match status" value="1"/>
</dbReference>
<dbReference type="Proteomes" id="UP000249723">
    <property type="component" value="Unassembled WGS sequence"/>
</dbReference>
<accession>A0A2X0MPD5</accession>
<dbReference type="GO" id="GO:1990481">
    <property type="term" value="P:mRNA pseudouridine synthesis"/>
    <property type="evidence" value="ECO:0007669"/>
    <property type="project" value="TreeGrafter"/>
</dbReference>
<keyword evidence="7" id="KW-0413">Isomerase</keyword>
<comment type="catalytic activity">
    <reaction evidence="2">
        <text>uridine in snRNA = pseudouridine in snRNA</text>
        <dbReference type="Rhea" id="RHEA:51124"/>
        <dbReference type="Rhea" id="RHEA-COMP:12891"/>
        <dbReference type="Rhea" id="RHEA-COMP:12892"/>
        <dbReference type="ChEBI" id="CHEBI:65314"/>
        <dbReference type="ChEBI" id="CHEBI:65315"/>
    </reaction>
</comment>
<feature type="region of interest" description="Disordered" evidence="16">
    <location>
        <begin position="557"/>
        <end position="614"/>
    </location>
</feature>
<evidence type="ECO:0000256" key="9">
    <source>
        <dbReference type="ARBA" id="ARBA00036943"/>
    </source>
</evidence>
<comment type="function">
    <text evidence="10">Formation of pseudouridine at positions 27 and 28 in the anticodon stem and loop of transfer RNAs; at positions 34 and 36 of intron-containing precursor tRNA(Ile) and at position 35 in the intron-containing tRNA(Tyr). Catalyzes pseudouridylation at position 44 in U2 snRNA. Also catalyzes pseudouridylation of mRNAs.</text>
</comment>
<comment type="subcellular location">
    <subcellularLocation>
        <location evidence="3">Nucleus</location>
    </subcellularLocation>
</comment>
<dbReference type="Gene3D" id="3.30.70.580">
    <property type="entry name" value="Pseudouridine synthase I, catalytic domain, N-terminal subdomain"/>
    <property type="match status" value="1"/>
</dbReference>
<evidence type="ECO:0000256" key="12">
    <source>
        <dbReference type="ARBA" id="ARBA00079072"/>
    </source>
</evidence>
<evidence type="ECO:0000256" key="15">
    <source>
        <dbReference type="PIRSR" id="PIRSR641708-2"/>
    </source>
</evidence>
<feature type="compositionally biased region" description="Basic and acidic residues" evidence="16">
    <location>
        <begin position="28"/>
        <end position="41"/>
    </location>
</feature>
<evidence type="ECO:0000256" key="8">
    <source>
        <dbReference type="ARBA" id="ARBA00023242"/>
    </source>
</evidence>
<comment type="catalytic activity">
    <reaction evidence="9">
        <text>a uridine in tRNA = a pseudouridine in tRNA</text>
        <dbReference type="Rhea" id="RHEA:54572"/>
        <dbReference type="Rhea" id="RHEA-COMP:13339"/>
        <dbReference type="Rhea" id="RHEA-COMP:13934"/>
        <dbReference type="ChEBI" id="CHEBI:65314"/>
        <dbReference type="ChEBI" id="CHEBI:65315"/>
    </reaction>
</comment>
<dbReference type="InterPro" id="IPR001406">
    <property type="entry name" value="PsdUridine_synth_TruA"/>
</dbReference>
<dbReference type="EMBL" id="FMWP01000048">
    <property type="protein sequence ID" value="SCZ93765.1"/>
    <property type="molecule type" value="Genomic_DNA"/>
</dbReference>
<dbReference type="GO" id="GO:0031119">
    <property type="term" value="P:tRNA pseudouridine synthesis"/>
    <property type="evidence" value="ECO:0007669"/>
    <property type="project" value="InterPro"/>
</dbReference>
<gene>
    <name evidence="18" type="ORF">BZ3500_MVSOF-1268-A1-R1_CHR6-3G08870</name>
</gene>
<proteinExistence type="inferred from homology"/>
<dbReference type="GO" id="GO:0005634">
    <property type="term" value="C:nucleus"/>
    <property type="evidence" value="ECO:0007669"/>
    <property type="project" value="UniProtKB-SubCell"/>
</dbReference>
<evidence type="ECO:0000256" key="13">
    <source>
        <dbReference type="ARBA" id="ARBA00080858"/>
    </source>
</evidence>
<evidence type="ECO:0000256" key="6">
    <source>
        <dbReference type="ARBA" id="ARBA00022694"/>
    </source>
</evidence>
<dbReference type="GO" id="GO:0009982">
    <property type="term" value="F:pseudouridine synthase activity"/>
    <property type="evidence" value="ECO:0007669"/>
    <property type="project" value="InterPro"/>
</dbReference>
<sequence>MSDPSTSGGTKRDAPTNSTGGGAGNDGNDSKRARTDGEGRGGKGGGQGGGRGGGGRGGGGRGGGRGGKAGTYRGKRPGDDNRSWGGRNTGAAVGKMRSWGPTEGTGEEKAEGNEENKERLPKKKVAVFFGYNGQGYKGSQINPGEATTEGELWQAFIKAGCVSADNADDYRKVSLQRAARTDAGVHAAVNIITLKLILAPADKPEEQRVEDWINSFLPPTIRVWNIVRVQAGFEPRKVCDQRNYEYSMPTHVFLGPKPSANLGKWLEQNREEFLKTEAEAVEGSVERTLPACVQAAKAATAEFWATQPSENKFLEDVAAKKAWRITPELLNAARAFTKAYEGSHNFHNYTVASTTDKSEPRDAGGKRVKKGGPQDVASMRVLRSLYSSDLKISDPFIVSGVEYVSVDLLGQSFMLHQIRKMIGLLILAVRSGAPPSLIASTFTPQRIHIPKAPALGLLLLEPQYLEYNKRILEHNVKINALDKLDEAQKTAQRREQIGVVEQMDQVNAFKRDEIYKVMWEVEEKEGVFAKWVNYVDVFEGRDFAYLNPEGTVPECAVYKPGERSDQPRRRARKQVVENGEGAEDALEQTKTEGEEDVQPPSDDERADGEEGGDE</sequence>
<dbReference type="SUPFAM" id="SSF55120">
    <property type="entry name" value="Pseudouridine synthase"/>
    <property type="match status" value="1"/>
</dbReference>
<evidence type="ECO:0000256" key="4">
    <source>
        <dbReference type="ARBA" id="ARBA00009375"/>
    </source>
</evidence>
<dbReference type="FunFam" id="3.30.70.580:FF:000002">
    <property type="entry name" value="tRNA pseudouridine synthase"/>
    <property type="match status" value="1"/>
</dbReference>
<feature type="region of interest" description="Disordered" evidence="16">
    <location>
        <begin position="353"/>
        <end position="372"/>
    </location>
</feature>
<dbReference type="InterPro" id="IPR020095">
    <property type="entry name" value="PsdUridine_synth_TruA_C"/>
</dbReference>
<evidence type="ECO:0000256" key="10">
    <source>
        <dbReference type="ARBA" id="ARBA00053072"/>
    </source>
</evidence>
<comment type="catalytic activity">
    <reaction evidence="1">
        <text>a uridine in mRNA = a pseudouridine in mRNA</text>
        <dbReference type="Rhea" id="RHEA:56644"/>
        <dbReference type="Rhea" id="RHEA-COMP:14658"/>
        <dbReference type="Rhea" id="RHEA-COMP:14659"/>
        <dbReference type="ChEBI" id="CHEBI:65314"/>
        <dbReference type="ChEBI" id="CHEBI:65315"/>
    </reaction>
</comment>
<feature type="region of interest" description="Disordered" evidence="16">
    <location>
        <begin position="1"/>
        <end position="118"/>
    </location>
</feature>
<evidence type="ECO:0000256" key="7">
    <source>
        <dbReference type="ARBA" id="ARBA00023235"/>
    </source>
</evidence>
<evidence type="ECO:0000256" key="2">
    <source>
        <dbReference type="ARBA" id="ARBA00001832"/>
    </source>
</evidence>
<feature type="compositionally biased region" description="Basic and acidic residues" evidence="16">
    <location>
        <begin position="106"/>
        <end position="118"/>
    </location>
</feature>
<name>A0A2X0MPD5_9BASI</name>
<dbReference type="FunFam" id="3.30.70.660:FF:000002">
    <property type="entry name" value="tRNA pseudouridine synthase"/>
    <property type="match status" value="1"/>
</dbReference>
<organism evidence="18 19">
    <name type="scientific">Microbotryum saponariae</name>
    <dbReference type="NCBI Taxonomy" id="289078"/>
    <lineage>
        <taxon>Eukaryota</taxon>
        <taxon>Fungi</taxon>
        <taxon>Dikarya</taxon>
        <taxon>Basidiomycota</taxon>
        <taxon>Pucciniomycotina</taxon>
        <taxon>Microbotryomycetes</taxon>
        <taxon>Microbotryales</taxon>
        <taxon>Microbotryaceae</taxon>
        <taxon>Microbotryum</taxon>
    </lineage>
</organism>